<accession>A0ABS4ZHB7</accession>
<comment type="catalytic activity">
    <reaction evidence="1">
        <text>3-hydroxy-2-methylpropanoyl-CoA + H2O = 3-hydroxy-2-methylpropanoate + CoA + H(+)</text>
        <dbReference type="Rhea" id="RHEA:20888"/>
        <dbReference type="ChEBI" id="CHEBI:11805"/>
        <dbReference type="ChEBI" id="CHEBI:15377"/>
        <dbReference type="ChEBI" id="CHEBI:15378"/>
        <dbReference type="ChEBI" id="CHEBI:57287"/>
        <dbReference type="ChEBI" id="CHEBI:57340"/>
        <dbReference type="EC" id="3.1.2.4"/>
    </reaction>
</comment>
<reference evidence="5 6" key="1">
    <citation type="submission" date="2021-03" db="EMBL/GenBank/DDBJ databases">
        <title>Sequencing the genomes of 1000 actinobacteria strains.</title>
        <authorList>
            <person name="Klenk H.-P."/>
        </authorList>
    </citation>
    <scope>NUCLEOTIDE SEQUENCE [LARGE SCALE GENOMIC DNA]</scope>
    <source>
        <strain evidence="5 6">DSM 24221</strain>
    </source>
</reference>
<keyword evidence="6" id="KW-1185">Reference proteome</keyword>
<dbReference type="PANTHER" id="PTHR43176">
    <property type="entry name" value="3-HYDROXYISOBUTYRYL-COA HYDROLASE-RELATED"/>
    <property type="match status" value="1"/>
</dbReference>
<name>A0ABS4ZHB7_9MICO</name>
<proteinExistence type="predicted"/>
<dbReference type="GO" id="GO:0004300">
    <property type="term" value="F:enoyl-CoA hydratase activity"/>
    <property type="evidence" value="ECO:0007669"/>
    <property type="project" value="UniProtKB-EC"/>
</dbReference>
<dbReference type="SUPFAM" id="SSF52096">
    <property type="entry name" value="ClpP/crotonase"/>
    <property type="match status" value="1"/>
</dbReference>
<dbReference type="InterPro" id="IPR045004">
    <property type="entry name" value="ECH_dom"/>
</dbReference>
<evidence type="ECO:0000256" key="1">
    <source>
        <dbReference type="ARBA" id="ARBA00001709"/>
    </source>
</evidence>
<dbReference type="PANTHER" id="PTHR43176:SF3">
    <property type="entry name" value="3-HYDROXYISOBUTYRYL-COA HYDROLASE, MITOCHONDRIAL"/>
    <property type="match status" value="1"/>
</dbReference>
<keyword evidence="3" id="KW-0378">Hydrolase</keyword>
<evidence type="ECO:0000259" key="4">
    <source>
        <dbReference type="Pfam" id="PF16113"/>
    </source>
</evidence>
<comment type="caution">
    <text evidence="5">The sequence shown here is derived from an EMBL/GenBank/DDBJ whole genome shotgun (WGS) entry which is preliminary data.</text>
</comment>
<evidence type="ECO:0000313" key="6">
    <source>
        <dbReference type="Proteomes" id="UP001519362"/>
    </source>
</evidence>
<dbReference type="RefSeq" id="WP_165135811.1">
    <property type="nucleotide sequence ID" value="NZ_CP049253.1"/>
</dbReference>
<dbReference type="InterPro" id="IPR032259">
    <property type="entry name" value="HIBYL-CoA-H"/>
</dbReference>
<dbReference type="NCBIfam" id="NF004127">
    <property type="entry name" value="PRK05617.1"/>
    <property type="match status" value="1"/>
</dbReference>
<dbReference type="Pfam" id="PF16113">
    <property type="entry name" value="ECH_2"/>
    <property type="match status" value="1"/>
</dbReference>
<evidence type="ECO:0000313" key="5">
    <source>
        <dbReference type="EMBL" id="MBP2436675.1"/>
    </source>
</evidence>
<dbReference type="Proteomes" id="UP001519362">
    <property type="component" value="Unassembled WGS sequence"/>
</dbReference>
<feature type="domain" description="Enoyl-CoA hydratase/isomerase" evidence="4">
    <location>
        <begin position="18"/>
        <end position="352"/>
    </location>
</feature>
<organism evidence="5 6">
    <name type="scientific">Microbacterium amylolyticum</name>
    <dbReference type="NCBI Taxonomy" id="936337"/>
    <lineage>
        <taxon>Bacteria</taxon>
        <taxon>Bacillati</taxon>
        <taxon>Actinomycetota</taxon>
        <taxon>Actinomycetes</taxon>
        <taxon>Micrococcales</taxon>
        <taxon>Microbacteriaceae</taxon>
        <taxon>Microbacterium</taxon>
    </lineage>
</organism>
<dbReference type="Gene3D" id="3.90.226.10">
    <property type="entry name" value="2-enoyl-CoA Hydratase, Chain A, domain 1"/>
    <property type="match status" value="1"/>
</dbReference>
<protein>
    <recommendedName>
        <fullName evidence="2">3-hydroxyisobutyryl-CoA hydrolase</fullName>
        <ecNumber evidence="2">3.1.2.4</ecNumber>
    </recommendedName>
</protein>
<gene>
    <name evidence="5" type="ORF">JOF34_001261</name>
</gene>
<dbReference type="EC" id="3.1.2.4" evidence="2"/>
<evidence type="ECO:0000256" key="3">
    <source>
        <dbReference type="ARBA" id="ARBA00022801"/>
    </source>
</evidence>
<sequence>MTVTRSDERVLLHVEDGVGRITLNRPEALNAVDLPMLEVVTDALEAWREDSEVQIVLFDGVGDRGFSAGGDVRRIYELLEGGDQAGPEAFFRTEYQMNATIAEYPKPVVAFADGVTMGGGIGMAGHAHVRVVTETSKLAMPETRIGFTPDAGGSWLLAHAPGRIGEYLALTSATMGPFDAIYAGFADHYVPRGDLGAIRHALATRADPSTPTELVMLFDETPDDSPLQAARAWIDDAFALDSVAAIRERLRELSEAPRWRDADPSPASALAALTQRPPVATTVTLAAIRSSRALPNLRAALTQEYRLVGWFSETQPDMREGIRAQMIDKDHQPRWSPATIEELPETIVGDAFTHQNLRALFS</sequence>
<dbReference type="CDD" id="cd06558">
    <property type="entry name" value="crotonase-like"/>
    <property type="match status" value="1"/>
</dbReference>
<dbReference type="InterPro" id="IPR029045">
    <property type="entry name" value="ClpP/crotonase-like_dom_sf"/>
</dbReference>
<evidence type="ECO:0000256" key="2">
    <source>
        <dbReference type="ARBA" id="ARBA00011915"/>
    </source>
</evidence>
<dbReference type="EMBL" id="JAGIOL010000001">
    <property type="protein sequence ID" value="MBP2436675.1"/>
    <property type="molecule type" value="Genomic_DNA"/>
</dbReference>
<keyword evidence="5" id="KW-0456">Lyase</keyword>